<dbReference type="RefSeq" id="WP_089759706.1">
    <property type="nucleotide sequence ID" value="NZ_BKAT01000005.1"/>
</dbReference>
<feature type="transmembrane region" description="Helical" evidence="10">
    <location>
        <begin position="280"/>
        <end position="299"/>
    </location>
</feature>
<dbReference type="InterPro" id="IPR005599">
    <property type="entry name" value="GPI_mannosylTrfase"/>
</dbReference>
<dbReference type="Pfam" id="PF03901">
    <property type="entry name" value="Glyco_transf_22"/>
    <property type="match status" value="1"/>
</dbReference>
<keyword evidence="4 11" id="KW-0328">Glycosyltransferase</keyword>
<keyword evidence="6 10" id="KW-0812">Transmembrane</keyword>
<reference evidence="12" key="1">
    <citation type="submission" date="2016-10" db="EMBL/GenBank/DDBJ databases">
        <authorList>
            <person name="Varghese N."/>
            <person name="Submissions S."/>
        </authorList>
    </citation>
    <scope>NUCLEOTIDE SEQUENCE [LARGE SCALE GENOMIC DNA]</scope>
    <source>
        <strain evidence="12">DSM 23920</strain>
    </source>
</reference>
<keyword evidence="9 10" id="KW-0472">Membrane</keyword>
<dbReference type="EMBL" id="FNRL01000004">
    <property type="protein sequence ID" value="SEA23105.1"/>
    <property type="molecule type" value="Genomic_DNA"/>
</dbReference>
<keyword evidence="3" id="KW-1003">Cell membrane</keyword>
<evidence type="ECO:0000256" key="1">
    <source>
        <dbReference type="ARBA" id="ARBA00004586"/>
    </source>
</evidence>
<organism evidence="11 12">
    <name type="scientific">Chitinophaga terrae</name>
    <name type="common">ex Kim and Jung 2007</name>
    <dbReference type="NCBI Taxonomy" id="408074"/>
    <lineage>
        <taxon>Bacteria</taxon>
        <taxon>Pseudomonadati</taxon>
        <taxon>Bacteroidota</taxon>
        <taxon>Chitinophagia</taxon>
        <taxon>Chitinophagales</taxon>
        <taxon>Chitinophagaceae</taxon>
        <taxon>Chitinophaga</taxon>
    </lineage>
</organism>
<gene>
    <name evidence="11" type="ORF">SAMN05660909_01224</name>
</gene>
<dbReference type="STRING" id="408074.SAMN05660909_01224"/>
<protein>
    <submittedName>
        <fullName evidence="11">Alg9-like mannosyltransferase family protein</fullName>
    </submittedName>
</protein>
<evidence type="ECO:0000256" key="5">
    <source>
        <dbReference type="ARBA" id="ARBA00022679"/>
    </source>
</evidence>
<evidence type="ECO:0000313" key="11">
    <source>
        <dbReference type="EMBL" id="SEA23105.1"/>
    </source>
</evidence>
<evidence type="ECO:0000256" key="6">
    <source>
        <dbReference type="ARBA" id="ARBA00022692"/>
    </source>
</evidence>
<feature type="transmembrane region" description="Helical" evidence="10">
    <location>
        <begin position="100"/>
        <end position="120"/>
    </location>
</feature>
<dbReference type="PANTHER" id="PTHR33908">
    <property type="entry name" value="MANNOSYLTRANSFERASE YKCB-RELATED"/>
    <property type="match status" value="1"/>
</dbReference>
<comment type="subcellular location">
    <subcellularLocation>
        <location evidence="2">Cell membrane</location>
        <topology evidence="2">Multi-pass membrane protein</topology>
    </subcellularLocation>
    <subcellularLocation>
        <location evidence="1">Endoplasmic reticulum membrane</location>
    </subcellularLocation>
</comment>
<evidence type="ECO:0000256" key="3">
    <source>
        <dbReference type="ARBA" id="ARBA00022475"/>
    </source>
</evidence>
<keyword evidence="8 10" id="KW-1133">Transmembrane helix</keyword>
<dbReference type="GO" id="GO:0005886">
    <property type="term" value="C:plasma membrane"/>
    <property type="evidence" value="ECO:0007669"/>
    <property type="project" value="UniProtKB-SubCell"/>
</dbReference>
<name>A0A1H3ZHG8_9BACT</name>
<feature type="transmembrane region" description="Helical" evidence="10">
    <location>
        <begin position="305"/>
        <end position="325"/>
    </location>
</feature>
<evidence type="ECO:0000256" key="4">
    <source>
        <dbReference type="ARBA" id="ARBA00022676"/>
    </source>
</evidence>
<feature type="transmembrane region" description="Helical" evidence="10">
    <location>
        <begin position="155"/>
        <end position="188"/>
    </location>
</feature>
<sequence length="616" mass="69284">MKKSNTGILLLAACILVYGLLTALLFDVKVSDGGDDSSYVQSAYYFLKAGTLPGYQGPLYPVALSAVMLFSGMHLVILKLSSVLFLLLFFIVFYNTYKDVAGRAVLLLLLLCCIVNAHFLYYGYHLYSEAFFMLLMAVTIRFFNRHFIATEPVFAQYLLLSVLLLACFLARTAGIFCLMAVFLYFLSYRKWKNMGIYLLVTVAIFGAYFMLKKIIWPDTKNLHFSTQLASLLQKDFYNQASGYEDVTGMLRRLLDNGKQYLSYHFANITGFLPDTAARPGYFATLLWYIVYGYTMWYFFRCNRLLYFTGLMVISGCLVSFLALQVSWDQERIILVYVPFMLILLAALLEQWRTGAVAACILLGISASINLKKTIGKIEEHQPEMTENLSGNLLYGYTPDLANYLEAAKWCGANRSKDSVYACRKPSIAFIFSPAPNFGIFNVPAVTGKVLTDSCSSAAYTPVLLDISRAQGNAAYAVFLEGAAPFMYAVASFNDTGNNERIGLLCRFPVAMTAAFLEQARTAAMPVYTGVPVIQGLLANGGYQIDELRNNLQEHRVSHMIMASLRVDPNRNTGYIITTLHRYAFYLSLKYPRMFTLVKTIGNTEPAMIYQIRYPQD</sequence>
<dbReference type="OrthoDB" id="1110924at2"/>
<evidence type="ECO:0000256" key="8">
    <source>
        <dbReference type="ARBA" id="ARBA00022989"/>
    </source>
</evidence>
<dbReference type="InterPro" id="IPR050297">
    <property type="entry name" value="LipidA_mod_glycosyltrf_83"/>
</dbReference>
<keyword evidence="7" id="KW-0256">Endoplasmic reticulum</keyword>
<evidence type="ECO:0000313" key="12">
    <source>
        <dbReference type="Proteomes" id="UP000199656"/>
    </source>
</evidence>
<keyword evidence="12" id="KW-1185">Reference proteome</keyword>
<evidence type="ECO:0000256" key="10">
    <source>
        <dbReference type="SAM" id="Phobius"/>
    </source>
</evidence>
<feature type="transmembrane region" description="Helical" evidence="10">
    <location>
        <begin position="194"/>
        <end position="211"/>
    </location>
</feature>
<accession>A0A1H3ZHG8</accession>
<feature type="transmembrane region" description="Helical" evidence="10">
    <location>
        <begin position="7"/>
        <end position="26"/>
    </location>
</feature>
<dbReference type="PANTHER" id="PTHR33908:SF11">
    <property type="entry name" value="MEMBRANE PROTEIN"/>
    <property type="match status" value="1"/>
</dbReference>
<dbReference type="GO" id="GO:0016763">
    <property type="term" value="F:pentosyltransferase activity"/>
    <property type="evidence" value="ECO:0007669"/>
    <property type="project" value="TreeGrafter"/>
</dbReference>
<dbReference type="AlphaFoldDB" id="A0A1H3ZHG8"/>
<dbReference type="GO" id="GO:0009103">
    <property type="term" value="P:lipopolysaccharide biosynthetic process"/>
    <property type="evidence" value="ECO:0007669"/>
    <property type="project" value="UniProtKB-ARBA"/>
</dbReference>
<dbReference type="Proteomes" id="UP000199656">
    <property type="component" value="Unassembled WGS sequence"/>
</dbReference>
<evidence type="ECO:0000256" key="9">
    <source>
        <dbReference type="ARBA" id="ARBA00023136"/>
    </source>
</evidence>
<evidence type="ECO:0000256" key="2">
    <source>
        <dbReference type="ARBA" id="ARBA00004651"/>
    </source>
</evidence>
<feature type="transmembrane region" description="Helical" evidence="10">
    <location>
        <begin position="62"/>
        <end position="93"/>
    </location>
</feature>
<keyword evidence="5 11" id="KW-0808">Transferase</keyword>
<proteinExistence type="predicted"/>
<evidence type="ECO:0000256" key="7">
    <source>
        <dbReference type="ARBA" id="ARBA00022824"/>
    </source>
</evidence>
<feature type="transmembrane region" description="Helical" evidence="10">
    <location>
        <begin position="332"/>
        <end position="348"/>
    </location>
</feature>